<evidence type="ECO:0000259" key="1">
    <source>
        <dbReference type="Pfam" id="PF01370"/>
    </source>
</evidence>
<dbReference type="EMBL" id="CP013200">
    <property type="protein sequence ID" value="ALO68127.1"/>
    <property type="molecule type" value="Genomic_DNA"/>
</dbReference>
<feature type="domain" description="NAD-dependent epimerase/dehydratase" evidence="1">
    <location>
        <begin position="3"/>
        <end position="202"/>
    </location>
</feature>
<proteinExistence type="predicted"/>
<dbReference type="PANTHER" id="PTHR48079">
    <property type="entry name" value="PROTEIN YEEZ"/>
    <property type="match status" value="1"/>
</dbReference>
<dbReference type="InterPro" id="IPR051783">
    <property type="entry name" value="NAD(P)-dependent_oxidoreduct"/>
</dbReference>
<name>A0A0S2M372_9MICC</name>
<organism evidence="2 3">
    <name type="scientific">Arthrobacter alpinus</name>
    <dbReference type="NCBI Taxonomy" id="656366"/>
    <lineage>
        <taxon>Bacteria</taxon>
        <taxon>Bacillati</taxon>
        <taxon>Actinomycetota</taxon>
        <taxon>Actinomycetes</taxon>
        <taxon>Micrococcales</taxon>
        <taxon>Micrococcaceae</taxon>
        <taxon>Arthrobacter</taxon>
    </lineage>
</organism>
<reference evidence="3" key="1">
    <citation type="submission" date="2015-11" db="EMBL/GenBank/DDBJ databases">
        <authorList>
            <person name="Kumar R."/>
            <person name="Singh D."/>
            <person name="Swarnkar M.K."/>
            <person name="Singh A.K."/>
            <person name="Kumar S."/>
        </authorList>
    </citation>
    <scope>NUCLEOTIDE SEQUENCE [LARGE SCALE GENOMIC DNA]</scope>
    <source>
        <strain evidence="3">ERGS4:06</strain>
    </source>
</reference>
<dbReference type="Pfam" id="PF01370">
    <property type="entry name" value="Epimerase"/>
    <property type="match status" value="1"/>
</dbReference>
<dbReference type="AlphaFoldDB" id="A0A0S2M372"/>
<dbReference type="SUPFAM" id="SSF51735">
    <property type="entry name" value="NAD(P)-binding Rossmann-fold domains"/>
    <property type="match status" value="1"/>
</dbReference>
<dbReference type="Proteomes" id="UP000059574">
    <property type="component" value="Chromosome"/>
</dbReference>
<reference evidence="2 3" key="2">
    <citation type="journal article" date="2016" name="J. Biotechnol.">
        <title>Complete genome sequence of Arthrobacter alpinus ERGS4:06, a yellow pigmented bacterium tolerant to cold and radiations isolated from Sikkim Himalaya.</title>
        <authorList>
            <person name="Kumar R."/>
            <person name="Singh D."/>
            <person name="Swarnkar M.K."/>
            <person name="Singh A.K."/>
            <person name="Kumar S."/>
        </authorList>
    </citation>
    <scope>NUCLEOTIDE SEQUENCE [LARGE SCALE GENOMIC DNA]</scope>
    <source>
        <strain evidence="2 3">ERGS4:06</strain>
    </source>
</reference>
<dbReference type="GO" id="GO:0004029">
    <property type="term" value="F:aldehyde dehydrogenase (NAD+) activity"/>
    <property type="evidence" value="ECO:0007669"/>
    <property type="project" value="TreeGrafter"/>
</dbReference>
<dbReference type="InterPro" id="IPR001509">
    <property type="entry name" value="Epimerase_deHydtase"/>
</dbReference>
<evidence type="ECO:0000313" key="2">
    <source>
        <dbReference type="EMBL" id="ALO68127.1"/>
    </source>
</evidence>
<dbReference type="GO" id="GO:0005737">
    <property type="term" value="C:cytoplasm"/>
    <property type="evidence" value="ECO:0007669"/>
    <property type="project" value="TreeGrafter"/>
</dbReference>
<dbReference type="OrthoDB" id="9808276at2"/>
<dbReference type="PANTHER" id="PTHR48079:SF6">
    <property type="entry name" value="NAD(P)-BINDING DOMAIN-CONTAINING PROTEIN-RELATED"/>
    <property type="match status" value="1"/>
</dbReference>
<sequence>MTILIVGCGDLGTEIGLRLVASGQDVVAWRRRADVLPQEFERVSVDLANKLPTIPQSVSIVIVAVAADSYTEEAYHLAYITGLTNVLDALERDQIKPEKVLLVSSTTVYGNTTGHVDETTIATPNSFSSKITLESEAILHARYSDTSTNSIVLRLAGIYGPGRTRLIDLITNQTAVIPDSPRLTNRIHRDDAAAAAVHLLTVPNPSDLYLGVDEHPVDLGEVFRFLAHEMSYDEPPTGSVPIARGGDKYCSNTRLKASGFQFAFPSYIEGYRSLLSGIGTRHP</sequence>
<dbReference type="Gene3D" id="3.40.50.720">
    <property type="entry name" value="NAD(P)-binding Rossmann-like Domain"/>
    <property type="match status" value="1"/>
</dbReference>
<accession>A0A0S2M372</accession>
<evidence type="ECO:0000313" key="3">
    <source>
        <dbReference type="Proteomes" id="UP000059574"/>
    </source>
</evidence>
<dbReference type="RefSeq" id="WP_062292350.1">
    <property type="nucleotide sequence ID" value="NZ_CP013200.1"/>
</dbReference>
<protein>
    <submittedName>
        <fullName evidence="2">NAD(P)-dependent oxidoreductase</fullName>
    </submittedName>
</protein>
<gene>
    <name evidence="2" type="ORF">AS189_18545</name>
</gene>
<dbReference type="InterPro" id="IPR036291">
    <property type="entry name" value="NAD(P)-bd_dom_sf"/>
</dbReference>